<sequence length="88" mass="10090">MEFNPLNRQTMEESWSCPVAFNPLNRQTMEESWLRTVAFNPLNRQTMGGSWSGTVAFNPLIGRPWRDYCRVPGHLTTYSSVHDGMLVA</sequence>
<accession>A0A735M7A3</accession>
<reference evidence="1" key="1">
    <citation type="journal article" date="2018" name="Genome Biol.">
        <title>SKESA: strategic k-mer extension for scrupulous assemblies.</title>
        <authorList>
            <person name="Souvorov A."/>
            <person name="Agarwala R."/>
            <person name="Lipman D.J."/>
        </authorList>
    </citation>
    <scope>NUCLEOTIDE SEQUENCE</scope>
    <source>
        <strain evidence="1">11-2088</strain>
    </source>
</reference>
<dbReference type="RefSeq" id="WP_072195027.1">
    <property type="nucleotide sequence ID" value="NZ_JBBWXA010000071.1"/>
</dbReference>
<dbReference type="EMBL" id="DAASSY010000110">
    <property type="protein sequence ID" value="HAE6910178.1"/>
    <property type="molecule type" value="Genomic_DNA"/>
</dbReference>
<name>A0A735M7A3_SALTI</name>
<protein>
    <submittedName>
        <fullName evidence="1">Uncharacterized protein</fullName>
    </submittedName>
</protein>
<dbReference type="AlphaFoldDB" id="A0A735M7A3"/>
<gene>
    <name evidence="1" type="ORF">G4L28_004995</name>
</gene>
<organism evidence="1">
    <name type="scientific">Salmonella typhi</name>
    <dbReference type="NCBI Taxonomy" id="90370"/>
    <lineage>
        <taxon>Bacteria</taxon>
        <taxon>Pseudomonadati</taxon>
        <taxon>Pseudomonadota</taxon>
        <taxon>Gammaproteobacteria</taxon>
        <taxon>Enterobacterales</taxon>
        <taxon>Enterobacteriaceae</taxon>
        <taxon>Salmonella</taxon>
    </lineage>
</organism>
<reference evidence="1" key="2">
    <citation type="submission" date="2018-07" db="EMBL/GenBank/DDBJ databases">
        <authorList>
            <consortium name="NCBI Pathogen Detection Project"/>
        </authorList>
    </citation>
    <scope>NUCLEOTIDE SEQUENCE</scope>
    <source>
        <strain evidence="1">11-2088</strain>
    </source>
</reference>
<evidence type="ECO:0000313" key="1">
    <source>
        <dbReference type="EMBL" id="HAE6910178.1"/>
    </source>
</evidence>
<proteinExistence type="predicted"/>
<comment type="caution">
    <text evidence="1">The sequence shown here is derived from an EMBL/GenBank/DDBJ whole genome shotgun (WGS) entry which is preliminary data.</text>
</comment>